<gene>
    <name evidence="9" type="ORF">GCM10011399_22650</name>
</gene>
<protein>
    <submittedName>
        <fullName evidence="9">Sugar ABC transporter permease</fullName>
    </submittedName>
</protein>
<dbReference type="Proteomes" id="UP000598775">
    <property type="component" value="Unassembled WGS sequence"/>
</dbReference>
<evidence type="ECO:0000313" key="10">
    <source>
        <dbReference type="Proteomes" id="UP000598775"/>
    </source>
</evidence>
<dbReference type="PANTHER" id="PTHR43744">
    <property type="entry name" value="ABC TRANSPORTER PERMEASE PROTEIN MG189-RELATED-RELATED"/>
    <property type="match status" value="1"/>
</dbReference>
<keyword evidence="2 7" id="KW-0813">Transport</keyword>
<evidence type="ECO:0000256" key="1">
    <source>
        <dbReference type="ARBA" id="ARBA00004651"/>
    </source>
</evidence>
<dbReference type="Gene3D" id="1.10.3720.10">
    <property type="entry name" value="MetI-like"/>
    <property type="match status" value="1"/>
</dbReference>
<feature type="transmembrane region" description="Helical" evidence="7">
    <location>
        <begin position="100"/>
        <end position="124"/>
    </location>
</feature>
<feature type="transmembrane region" description="Helical" evidence="7">
    <location>
        <begin position="41"/>
        <end position="61"/>
    </location>
</feature>
<accession>A0A917EZG6</accession>
<dbReference type="EMBL" id="BMGP01000004">
    <property type="protein sequence ID" value="GGF29011.1"/>
    <property type="molecule type" value="Genomic_DNA"/>
</dbReference>
<keyword evidence="6 7" id="KW-0472">Membrane</keyword>
<evidence type="ECO:0000256" key="2">
    <source>
        <dbReference type="ARBA" id="ARBA00022448"/>
    </source>
</evidence>
<evidence type="ECO:0000256" key="5">
    <source>
        <dbReference type="ARBA" id="ARBA00022989"/>
    </source>
</evidence>
<keyword evidence="10" id="KW-1185">Reference proteome</keyword>
<reference evidence="9 10" key="1">
    <citation type="journal article" date="2014" name="Int. J. Syst. Evol. Microbiol.">
        <title>Complete genome sequence of Corynebacterium casei LMG S-19264T (=DSM 44701T), isolated from a smear-ripened cheese.</title>
        <authorList>
            <consortium name="US DOE Joint Genome Institute (JGI-PGF)"/>
            <person name="Walter F."/>
            <person name="Albersmeier A."/>
            <person name="Kalinowski J."/>
            <person name="Ruckert C."/>
        </authorList>
    </citation>
    <scope>NUCLEOTIDE SEQUENCE [LARGE SCALE GENOMIC DNA]</scope>
    <source>
        <strain evidence="9 10">CGMCC 1.12976</strain>
    </source>
</reference>
<evidence type="ECO:0000256" key="3">
    <source>
        <dbReference type="ARBA" id="ARBA00022475"/>
    </source>
</evidence>
<dbReference type="PROSITE" id="PS50928">
    <property type="entry name" value="ABC_TM1"/>
    <property type="match status" value="1"/>
</dbReference>
<comment type="similarity">
    <text evidence="7">Belongs to the binding-protein-dependent transport system permease family.</text>
</comment>
<dbReference type="SUPFAM" id="SSF161098">
    <property type="entry name" value="MetI-like"/>
    <property type="match status" value="1"/>
</dbReference>
<dbReference type="GO" id="GO:0055085">
    <property type="term" value="P:transmembrane transport"/>
    <property type="evidence" value="ECO:0007669"/>
    <property type="project" value="InterPro"/>
</dbReference>
<evidence type="ECO:0000256" key="7">
    <source>
        <dbReference type="RuleBase" id="RU363032"/>
    </source>
</evidence>
<dbReference type="Pfam" id="PF00528">
    <property type="entry name" value="BPD_transp_1"/>
    <property type="match status" value="1"/>
</dbReference>
<sequence>MSSETALATLAPEIDGVDSSTPAPHEPVRSQPRTSRAPRTVLVLMLAVFAALTLLPFFWVISGSLRSLDDIRSDPGAWLPSAVTFDNFARLFSTEGFGGYLTNSVVVALIVVAGNVIAASAAGYALAKFDFAGKRIAFIGVMVALMVPYTAVFVPQFVITANLGLVNTLAGIALPSVALPISIFIMRQYAGSVPDELIESARIDGAGEFRIFARIFLPLAGPAIATITIMSFLASWNNFIWPLVVAQSSSTYTLPVALAATSQAASHVTDYGLVLAGAIVVMLPVLVLFLLLQRYFVQGIAATGLR</sequence>
<keyword evidence="3" id="KW-1003">Cell membrane</keyword>
<dbReference type="AlphaFoldDB" id="A0A917EZG6"/>
<keyword evidence="4 7" id="KW-0812">Transmembrane</keyword>
<dbReference type="RefSeq" id="WP_188678361.1">
    <property type="nucleotide sequence ID" value="NZ_BMGP01000004.1"/>
</dbReference>
<feature type="transmembrane region" description="Helical" evidence="7">
    <location>
        <begin position="271"/>
        <end position="292"/>
    </location>
</feature>
<evidence type="ECO:0000256" key="4">
    <source>
        <dbReference type="ARBA" id="ARBA00022692"/>
    </source>
</evidence>
<dbReference type="GO" id="GO:0005886">
    <property type="term" value="C:plasma membrane"/>
    <property type="evidence" value="ECO:0007669"/>
    <property type="project" value="UniProtKB-SubCell"/>
</dbReference>
<dbReference type="PANTHER" id="PTHR43744:SF8">
    <property type="entry name" value="SN-GLYCEROL-3-PHOSPHATE TRANSPORT SYSTEM PERMEASE PROTEIN UGPE"/>
    <property type="match status" value="1"/>
</dbReference>
<dbReference type="InterPro" id="IPR035906">
    <property type="entry name" value="MetI-like_sf"/>
</dbReference>
<dbReference type="InterPro" id="IPR000515">
    <property type="entry name" value="MetI-like"/>
</dbReference>
<feature type="transmembrane region" description="Helical" evidence="7">
    <location>
        <begin position="136"/>
        <end position="159"/>
    </location>
</feature>
<evidence type="ECO:0000259" key="8">
    <source>
        <dbReference type="PROSITE" id="PS50928"/>
    </source>
</evidence>
<organism evidence="9 10">
    <name type="scientific">Subtercola lobariae</name>
    <dbReference type="NCBI Taxonomy" id="1588641"/>
    <lineage>
        <taxon>Bacteria</taxon>
        <taxon>Bacillati</taxon>
        <taxon>Actinomycetota</taxon>
        <taxon>Actinomycetes</taxon>
        <taxon>Micrococcales</taxon>
        <taxon>Microbacteriaceae</taxon>
        <taxon>Subtercola</taxon>
    </lineage>
</organism>
<feature type="transmembrane region" description="Helical" evidence="7">
    <location>
        <begin position="211"/>
        <end position="233"/>
    </location>
</feature>
<feature type="domain" description="ABC transmembrane type-1" evidence="8">
    <location>
        <begin position="101"/>
        <end position="292"/>
    </location>
</feature>
<comment type="subcellular location">
    <subcellularLocation>
        <location evidence="1 7">Cell membrane</location>
        <topology evidence="1 7">Multi-pass membrane protein</topology>
    </subcellularLocation>
</comment>
<keyword evidence="5 7" id="KW-1133">Transmembrane helix</keyword>
<dbReference type="CDD" id="cd06261">
    <property type="entry name" value="TM_PBP2"/>
    <property type="match status" value="1"/>
</dbReference>
<comment type="caution">
    <text evidence="9">The sequence shown here is derived from an EMBL/GenBank/DDBJ whole genome shotgun (WGS) entry which is preliminary data.</text>
</comment>
<evidence type="ECO:0000313" key="9">
    <source>
        <dbReference type="EMBL" id="GGF29011.1"/>
    </source>
</evidence>
<feature type="transmembrane region" description="Helical" evidence="7">
    <location>
        <begin position="165"/>
        <end position="190"/>
    </location>
</feature>
<name>A0A917EZG6_9MICO</name>
<proteinExistence type="inferred from homology"/>
<evidence type="ECO:0000256" key="6">
    <source>
        <dbReference type="ARBA" id="ARBA00023136"/>
    </source>
</evidence>